<name>A0A2Z6RUE7_9GLOM</name>
<reference evidence="1 3" key="1">
    <citation type="submission" date="2017-11" db="EMBL/GenBank/DDBJ databases">
        <title>The genome of Rhizophagus clarus HR1 reveals common genetic basis of auxotrophy among arbuscular mycorrhizal fungi.</title>
        <authorList>
            <person name="Kobayashi Y."/>
        </authorList>
    </citation>
    <scope>NUCLEOTIDE SEQUENCE [LARGE SCALE GENOMIC DNA]</scope>
    <source>
        <strain evidence="1 3">HR1</strain>
    </source>
</reference>
<evidence type="ECO:0000313" key="1">
    <source>
        <dbReference type="EMBL" id="GBC06394.1"/>
    </source>
</evidence>
<dbReference type="Proteomes" id="UP000247702">
    <property type="component" value="Unassembled WGS sequence"/>
</dbReference>
<reference evidence="2" key="2">
    <citation type="submission" date="2019-10" db="EMBL/GenBank/DDBJ databases">
        <title>Conservation and host-specific expression of non-tandemly repeated heterogenous ribosome RNA gene in arbuscular mycorrhizal fungi.</title>
        <authorList>
            <person name="Maeda T."/>
            <person name="Kobayashi Y."/>
            <person name="Nakagawa T."/>
            <person name="Ezawa T."/>
            <person name="Yamaguchi K."/>
            <person name="Bino T."/>
            <person name="Nishimoto Y."/>
            <person name="Shigenobu S."/>
            <person name="Kawaguchi M."/>
        </authorList>
    </citation>
    <scope>NUCLEOTIDE SEQUENCE</scope>
    <source>
        <strain evidence="2">HR1</strain>
    </source>
</reference>
<protein>
    <submittedName>
        <fullName evidence="1">Uncharacterized protein</fullName>
    </submittedName>
</protein>
<accession>A0A2Z6RUE7</accession>
<dbReference type="EMBL" id="BLAL01000357">
    <property type="protein sequence ID" value="GET04816.1"/>
    <property type="molecule type" value="Genomic_DNA"/>
</dbReference>
<dbReference type="EMBL" id="BEXD01004070">
    <property type="protein sequence ID" value="GBC06394.1"/>
    <property type="molecule type" value="Genomic_DNA"/>
</dbReference>
<comment type="caution">
    <text evidence="1">The sequence shown here is derived from an EMBL/GenBank/DDBJ whole genome shotgun (WGS) entry which is preliminary data.</text>
</comment>
<dbReference type="AlphaFoldDB" id="A0A2Z6RUE7"/>
<keyword evidence="3" id="KW-1185">Reference proteome</keyword>
<evidence type="ECO:0000313" key="3">
    <source>
        <dbReference type="Proteomes" id="UP000247702"/>
    </source>
</evidence>
<sequence>MISSIGKNNLWIKPEDMKFSKSQNYCDDMKSIMQYLQQNKENTNVGNSSEAKRQVDTPDHILEFNRVNEECLSILPPEDAMDEERQMNLRNEKRIEGSHYIDPNFSQKLL</sequence>
<gene>
    <name evidence="2" type="ORF">RCL2_003110800</name>
    <name evidence="1" type="ORF">RclHR1_00680038</name>
</gene>
<proteinExistence type="predicted"/>
<organism evidence="1 3">
    <name type="scientific">Rhizophagus clarus</name>
    <dbReference type="NCBI Taxonomy" id="94130"/>
    <lineage>
        <taxon>Eukaryota</taxon>
        <taxon>Fungi</taxon>
        <taxon>Fungi incertae sedis</taxon>
        <taxon>Mucoromycota</taxon>
        <taxon>Glomeromycotina</taxon>
        <taxon>Glomeromycetes</taxon>
        <taxon>Glomerales</taxon>
        <taxon>Glomeraceae</taxon>
        <taxon>Rhizophagus</taxon>
    </lineage>
</organism>
<evidence type="ECO:0000313" key="2">
    <source>
        <dbReference type="EMBL" id="GET04816.1"/>
    </source>
</evidence>
<dbReference type="Proteomes" id="UP000615446">
    <property type="component" value="Unassembled WGS sequence"/>
</dbReference>